<keyword evidence="3" id="KW-0342">GTP-binding</keyword>
<sequence>MPKTMICVRNDYNPINADQEASYKKNDSITENQAHKPNDMKHEVTSEQLDSIVEDQAQQPDGNKIDIGSQLAPPIEAKFVIVGDSVGKTNLIRVFCQREFVEGMPVTVFDEGTMNITVDGQRVQVGWWDTAGQEDYDKLRPLSYPNTDVYIVCFSIVYPDSFENAQEKWVPEIKKHCHPKIPIILVGTKKDERNDPNILAELARFRQQPIKYEEGQAMAKCVGAITYLECSAKNNDGVTEVFEAATRAMLSARNRTKAPKKKKGKTPDACKPM</sequence>
<dbReference type="Gene3D" id="3.40.50.300">
    <property type="entry name" value="P-loop containing nucleotide triphosphate hydrolases"/>
    <property type="match status" value="1"/>
</dbReference>
<dbReference type="SUPFAM" id="SSF52540">
    <property type="entry name" value="P-loop containing nucleoside triphosphate hydrolases"/>
    <property type="match status" value="1"/>
</dbReference>
<keyword evidence="6" id="KW-1185">Reference proteome</keyword>
<evidence type="ECO:0000256" key="4">
    <source>
        <dbReference type="SAM" id="MobiDB-lite"/>
    </source>
</evidence>
<reference evidence="5 6" key="1">
    <citation type="submission" date="2024-05" db="EMBL/GenBank/DDBJ databases">
        <authorList>
            <person name="Wallberg A."/>
        </authorList>
    </citation>
    <scope>NUCLEOTIDE SEQUENCE [LARGE SCALE GENOMIC DNA]</scope>
</reference>
<dbReference type="InterPro" id="IPR001806">
    <property type="entry name" value="Small_GTPase"/>
</dbReference>
<dbReference type="GO" id="GO:0035006">
    <property type="term" value="P:melanization defense response"/>
    <property type="evidence" value="ECO:0007669"/>
    <property type="project" value="UniProtKB-ARBA"/>
</dbReference>
<feature type="compositionally biased region" description="Basic and acidic residues" evidence="4">
    <location>
        <begin position="21"/>
        <end position="44"/>
    </location>
</feature>
<dbReference type="PROSITE" id="PS51419">
    <property type="entry name" value="RAB"/>
    <property type="match status" value="1"/>
</dbReference>
<evidence type="ECO:0000313" key="5">
    <source>
        <dbReference type="EMBL" id="CAL4097318.1"/>
    </source>
</evidence>
<feature type="region of interest" description="Disordered" evidence="4">
    <location>
        <begin position="18"/>
        <end position="44"/>
    </location>
</feature>
<dbReference type="Pfam" id="PF00071">
    <property type="entry name" value="Ras"/>
    <property type="match status" value="1"/>
</dbReference>
<dbReference type="GO" id="GO:0022412">
    <property type="term" value="P:cellular process involved in reproduction in multicellular organism"/>
    <property type="evidence" value="ECO:0007669"/>
    <property type="project" value="UniProtKB-ARBA"/>
</dbReference>
<dbReference type="PANTHER" id="PTHR24072">
    <property type="entry name" value="RHO FAMILY GTPASE"/>
    <property type="match status" value="1"/>
</dbReference>
<dbReference type="SMART" id="SM00173">
    <property type="entry name" value="RAS"/>
    <property type="match status" value="1"/>
</dbReference>
<dbReference type="GO" id="GO:0001667">
    <property type="term" value="P:ameboidal-type cell migration"/>
    <property type="evidence" value="ECO:0007669"/>
    <property type="project" value="UniProtKB-ARBA"/>
</dbReference>
<dbReference type="EMBL" id="CAXKWB010010237">
    <property type="protein sequence ID" value="CAL4097318.1"/>
    <property type="molecule type" value="Genomic_DNA"/>
</dbReference>
<dbReference type="GO" id="GO:0005525">
    <property type="term" value="F:GTP binding"/>
    <property type="evidence" value="ECO:0007669"/>
    <property type="project" value="UniProtKB-KW"/>
</dbReference>
<dbReference type="Proteomes" id="UP001497623">
    <property type="component" value="Unassembled WGS sequence"/>
</dbReference>
<organism evidence="5 6">
    <name type="scientific">Meganyctiphanes norvegica</name>
    <name type="common">Northern krill</name>
    <name type="synonym">Thysanopoda norvegica</name>
    <dbReference type="NCBI Taxonomy" id="48144"/>
    <lineage>
        <taxon>Eukaryota</taxon>
        <taxon>Metazoa</taxon>
        <taxon>Ecdysozoa</taxon>
        <taxon>Arthropoda</taxon>
        <taxon>Crustacea</taxon>
        <taxon>Multicrustacea</taxon>
        <taxon>Malacostraca</taxon>
        <taxon>Eumalacostraca</taxon>
        <taxon>Eucarida</taxon>
        <taxon>Euphausiacea</taxon>
        <taxon>Euphausiidae</taxon>
        <taxon>Meganyctiphanes</taxon>
    </lineage>
</organism>
<dbReference type="AlphaFoldDB" id="A0AAV2QUF4"/>
<dbReference type="InterPro" id="IPR005225">
    <property type="entry name" value="Small_GTP-bd"/>
</dbReference>
<dbReference type="SMART" id="SM00175">
    <property type="entry name" value="RAB"/>
    <property type="match status" value="1"/>
</dbReference>
<keyword evidence="2" id="KW-0547">Nucleotide-binding</keyword>
<dbReference type="GO" id="GO:0035099">
    <property type="term" value="P:hemocyte migration"/>
    <property type="evidence" value="ECO:0007669"/>
    <property type="project" value="UniProtKB-ARBA"/>
</dbReference>
<dbReference type="InterPro" id="IPR027417">
    <property type="entry name" value="P-loop_NTPase"/>
</dbReference>
<proteinExistence type="inferred from homology"/>
<name>A0AAV2QUF4_MEGNR</name>
<dbReference type="PROSITE" id="PS51420">
    <property type="entry name" value="RHO"/>
    <property type="match status" value="1"/>
</dbReference>
<feature type="compositionally biased region" description="Basic residues" evidence="4">
    <location>
        <begin position="254"/>
        <end position="264"/>
    </location>
</feature>
<dbReference type="NCBIfam" id="TIGR00231">
    <property type="entry name" value="small_GTP"/>
    <property type="match status" value="1"/>
</dbReference>
<accession>A0AAV2QUF4</accession>
<evidence type="ECO:0000256" key="2">
    <source>
        <dbReference type="ARBA" id="ARBA00022741"/>
    </source>
</evidence>
<dbReference type="InterPro" id="IPR003578">
    <property type="entry name" value="Small_GTPase_Rho"/>
</dbReference>
<evidence type="ECO:0000313" key="6">
    <source>
        <dbReference type="Proteomes" id="UP001497623"/>
    </source>
</evidence>
<dbReference type="GO" id="GO:0007264">
    <property type="term" value="P:small GTPase-mediated signal transduction"/>
    <property type="evidence" value="ECO:0007669"/>
    <property type="project" value="InterPro"/>
</dbReference>
<protein>
    <submittedName>
        <fullName evidence="5">Uncharacterized protein</fullName>
    </submittedName>
</protein>
<dbReference type="SMART" id="SM00174">
    <property type="entry name" value="RHO"/>
    <property type="match status" value="1"/>
</dbReference>
<evidence type="ECO:0000256" key="3">
    <source>
        <dbReference type="ARBA" id="ARBA00023134"/>
    </source>
</evidence>
<dbReference type="PROSITE" id="PS51421">
    <property type="entry name" value="RAS"/>
    <property type="match status" value="1"/>
</dbReference>
<comment type="caution">
    <text evidence="5">The sequence shown here is derived from an EMBL/GenBank/DDBJ whole genome shotgun (WGS) entry which is preliminary data.</text>
</comment>
<dbReference type="CDD" id="cd00157">
    <property type="entry name" value="Rho"/>
    <property type="match status" value="1"/>
</dbReference>
<feature type="region of interest" description="Disordered" evidence="4">
    <location>
        <begin position="253"/>
        <end position="273"/>
    </location>
</feature>
<dbReference type="GO" id="GO:0003006">
    <property type="term" value="P:developmental process involved in reproduction"/>
    <property type="evidence" value="ECO:0007669"/>
    <property type="project" value="UniProtKB-ARBA"/>
</dbReference>
<comment type="similarity">
    <text evidence="1">Belongs to the small GTPase superfamily. Rho family.</text>
</comment>
<dbReference type="PRINTS" id="PR00449">
    <property type="entry name" value="RASTRNSFRMNG"/>
</dbReference>
<dbReference type="FunFam" id="3.40.50.300:FF:001179">
    <property type="entry name" value="Rho family GTPase"/>
    <property type="match status" value="1"/>
</dbReference>
<gene>
    <name evidence="5" type="ORF">MNOR_LOCUS15963</name>
</gene>
<dbReference type="GO" id="GO:0003924">
    <property type="term" value="F:GTPase activity"/>
    <property type="evidence" value="ECO:0007669"/>
    <property type="project" value="InterPro"/>
</dbReference>
<evidence type="ECO:0000256" key="1">
    <source>
        <dbReference type="ARBA" id="ARBA00010142"/>
    </source>
</evidence>